<comment type="caution">
    <text evidence="1">The sequence shown here is derived from an EMBL/GenBank/DDBJ whole genome shotgun (WGS) entry which is preliminary data.</text>
</comment>
<proteinExistence type="predicted"/>
<sequence length="478" mass="53986">MAGPDESRGSSGSPARMPFIISSNVEKADPATRKLIRSHVMRGKKQKRGPPDNGQRTTNWGTMVGRTQAARVKLEEVMEMYTSLVPGRVGSDLSFVEFADEIEPSMLLNAIKVSTVATRVIYPLITAIGFGVDNKGLYLIGPDVAGLHITAFAMEGFINRILRHQENSINPAAMLHFQKGLRLLRERLLGEDDETKISDSTIGVVLKLASAAHFNGDYQTSKQHMEGIRKMVDLRGGLDVFKGKHLLVEMLRCDLGIALLNGSNHVFFCQPSEPVIEYPEKLLPASDDTMCSQDNIELIRNMDNDLATAWRVMRRFCLLVNLGTQTQRLIRLEIVNETMTAVIYRLLHMGFAAGSIDESVRHGLLAFSHHVFLQWQDIKLPYHHLPTVYRNCILHLKLVDGVSPQLMLWLLMTGANSVFNISDEAWLREYLREHANRCQVKTWKEMQDILKSFMWIELLDEQPGKHIYSLLNLGKGKR</sequence>
<organism evidence="1 2">
    <name type="scientific">Lipomyces orientalis</name>
    <dbReference type="NCBI Taxonomy" id="1233043"/>
    <lineage>
        <taxon>Eukaryota</taxon>
        <taxon>Fungi</taxon>
        <taxon>Dikarya</taxon>
        <taxon>Ascomycota</taxon>
        <taxon>Saccharomycotina</taxon>
        <taxon>Lipomycetes</taxon>
        <taxon>Lipomycetales</taxon>
        <taxon>Lipomycetaceae</taxon>
        <taxon>Lipomyces</taxon>
    </lineage>
</organism>
<dbReference type="EMBL" id="MU970202">
    <property type="protein sequence ID" value="KAK9319295.1"/>
    <property type="molecule type" value="Genomic_DNA"/>
</dbReference>
<name>A0ACC3TDT6_9ASCO</name>
<gene>
    <name evidence="1" type="ORF">V1517DRAFT_333058</name>
</gene>
<evidence type="ECO:0000313" key="1">
    <source>
        <dbReference type="EMBL" id="KAK9319295.1"/>
    </source>
</evidence>
<reference evidence="2" key="1">
    <citation type="journal article" date="2024" name="Front. Bioeng. Biotechnol.">
        <title>Genome-scale model development and genomic sequencing of the oleaginous clade Lipomyces.</title>
        <authorList>
            <person name="Czajka J.J."/>
            <person name="Han Y."/>
            <person name="Kim J."/>
            <person name="Mondo S.J."/>
            <person name="Hofstad B.A."/>
            <person name="Robles A."/>
            <person name="Haridas S."/>
            <person name="Riley R."/>
            <person name="LaButti K."/>
            <person name="Pangilinan J."/>
            <person name="Andreopoulos W."/>
            <person name="Lipzen A."/>
            <person name="Yan J."/>
            <person name="Wang M."/>
            <person name="Ng V."/>
            <person name="Grigoriev I.V."/>
            <person name="Spatafora J.W."/>
            <person name="Magnuson J.K."/>
            <person name="Baker S.E."/>
            <person name="Pomraning K.R."/>
        </authorList>
    </citation>
    <scope>NUCLEOTIDE SEQUENCE [LARGE SCALE GENOMIC DNA]</scope>
    <source>
        <strain evidence="2">CBS 10300</strain>
    </source>
</reference>
<dbReference type="Proteomes" id="UP001489719">
    <property type="component" value="Unassembled WGS sequence"/>
</dbReference>
<accession>A0ACC3TDT6</accession>
<evidence type="ECO:0000313" key="2">
    <source>
        <dbReference type="Proteomes" id="UP001489719"/>
    </source>
</evidence>
<protein>
    <submittedName>
        <fullName evidence="1">Uncharacterized protein</fullName>
    </submittedName>
</protein>
<keyword evidence="2" id="KW-1185">Reference proteome</keyword>